<name>N2B784_9FIRM</name>
<feature type="domain" description="Nucleoside transporter/FeoB GTPase Gate" evidence="2">
    <location>
        <begin position="28"/>
        <end position="119"/>
    </location>
</feature>
<dbReference type="AlphaFoldDB" id="N2B784"/>
<gene>
    <name evidence="3" type="ORF">C823_00658</name>
</gene>
<organism evidence="3 4">
    <name type="scientific">Eubacterium plexicaudatum ASF492</name>
    <dbReference type="NCBI Taxonomy" id="1235802"/>
    <lineage>
        <taxon>Bacteria</taxon>
        <taxon>Bacillati</taxon>
        <taxon>Bacillota</taxon>
        <taxon>Clostridia</taxon>
        <taxon>Eubacteriales</taxon>
        <taxon>Eubacteriaceae</taxon>
        <taxon>Eubacterium</taxon>
    </lineage>
</organism>
<feature type="transmembrane region" description="Helical" evidence="1">
    <location>
        <begin position="242"/>
        <end position="261"/>
    </location>
</feature>
<dbReference type="EMBL" id="AQFT01000023">
    <property type="protein sequence ID" value="EMZ36291.1"/>
    <property type="molecule type" value="Genomic_DNA"/>
</dbReference>
<dbReference type="HOGENOM" id="CLU_051469_2_0_9"/>
<dbReference type="PATRIC" id="fig|1235802.3.peg.695"/>
<evidence type="ECO:0000313" key="4">
    <source>
        <dbReference type="Proteomes" id="UP000012589"/>
    </source>
</evidence>
<comment type="caution">
    <text evidence="3">The sequence shown here is derived from an EMBL/GenBank/DDBJ whole genome shotgun (WGS) entry which is preliminary data.</text>
</comment>
<keyword evidence="1" id="KW-0812">Transmembrane</keyword>
<keyword evidence="1" id="KW-0472">Membrane</keyword>
<reference evidence="3 4" key="1">
    <citation type="journal article" date="2014" name="Genome Announc.">
        <title>Draft genome sequences of the altered schaedler flora, a defined bacterial community from gnotobiotic mice.</title>
        <authorList>
            <person name="Wannemuehler M.J."/>
            <person name="Overstreet A.M."/>
            <person name="Ward D.V."/>
            <person name="Phillips G.J."/>
        </authorList>
    </citation>
    <scope>NUCLEOTIDE SEQUENCE [LARGE SCALE GENOMIC DNA]</scope>
    <source>
        <strain evidence="3 4">ASF492</strain>
    </source>
</reference>
<dbReference type="Pfam" id="PF07670">
    <property type="entry name" value="Gate"/>
    <property type="match status" value="1"/>
</dbReference>
<sequence>MLFILFILIYPADCVKAAANGLILWYENILPALLPFTIFSNILIRSGYLDDMIRAASPVLNRLFFRHPQAAYPIVSGFLFGFPMGSKTTADLLHEEKLSVTEANILCAMCNNISPVFISSYLLMSSLGVYDKTLTTYAILYLPPLICGLILLRLTKPLPLKKNTASKSNLNFQIIDAGIMNGFETLLKLGGYIMLFSLLSQMCIRLVGNYEPAFICLTGITEITNGIHIIAQSQTLTMSLKYPLLIGITAFGGLSGFAQTASMVKGTGISMRFYFMFRLVQTCISSLLAVLFF</sequence>
<accession>N2B784</accession>
<dbReference type="eggNOG" id="COG3314">
    <property type="taxonomic scope" value="Bacteria"/>
</dbReference>
<proteinExistence type="predicted"/>
<dbReference type="Proteomes" id="UP000012589">
    <property type="component" value="Unassembled WGS sequence"/>
</dbReference>
<keyword evidence="4" id="KW-1185">Reference proteome</keyword>
<feature type="transmembrane region" description="Helical" evidence="1">
    <location>
        <begin position="273"/>
        <end position="292"/>
    </location>
</feature>
<feature type="transmembrane region" description="Helical" evidence="1">
    <location>
        <begin position="24"/>
        <end position="44"/>
    </location>
</feature>
<keyword evidence="1" id="KW-1133">Transmembrane helix</keyword>
<feature type="transmembrane region" description="Helical" evidence="1">
    <location>
        <begin position="134"/>
        <end position="152"/>
    </location>
</feature>
<protein>
    <submittedName>
        <fullName evidence="3">Sporulation integral membrane protein YlbJ</fullName>
    </submittedName>
</protein>
<evidence type="ECO:0000259" key="2">
    <source>
        <dbReference type="Pfam" id="PF07670"/>
    </source>
</evidence>
<evidence type="ECO:0000313" key="3">
    <source>
        <dbReference type="EMBL" id="EMZ36291.1"/>
    </source>
</evidence>
<evidence type="ECO:0000256" key="1">
    <source>
        <dbReference type="SAM" id="Phobius"/>
    </source>
</evidence>
<dbReference type="InterPro" id="IPR011642">
    <property type="entry name" value="Gate_dom"/>
</dbReference>
<dbReference type="STRING" id="1235802.C823_00658"/>